<dbReference type="Proteomes" id="UP000192527">
    <property type="component" value="Chromosome"/>
</dbReference>
<keyword evidence="2" id="KW-1185">Reference proteome</keyword>
<protein>
    <submittedName>
        <fullName evidence="1">Uncharacterized protein</fullName>
    </submittedName>
</protein>
<gene>
    <name evidence="1" type="ORF">HM131_13790</name>
</gene>
<name>A0A1W5ZX26_9BACI</name>
<evidence type="ECO:0000313" key="1">
    <source>
        <dbReference type="EMBL" id="ARI77855.1"/>
    </source>
</evidence>
<dbReference type="EMBL" id="CP020772">
    <property type="protein sequence ID" value="ARI77855.1"/>
    <property type="molecule type" value="Genomic_DNA"/>
</dbReference>
<proteinExistence type="predicted"/>
<accession>A0A1W5ZX26</accession>
<sequence>MKDGFSSEFQELERRKRRLKKIRHTPVPSQNQIQGDHWRDIVLGCFSIYENGEITLSSNSRKFRKLRYSFL</sequence>
<dbReference type="STRING" id="402384.HM131_13790"/>
<evidence type="ECO:0000313" key="2">
    <source>
        <dbReference type="Proteomes" id="UP000192527"/>
    </source>
</evidence>
<organism evidence="1 2">
    <name type="scientific">Halobacillus mangrovi</name>
    <dbReference type="NCBI Taxonomy" id="402384"/>
    <lineage>
        <taxon>Bacteria</taxon>
        <taxon>Bacillati</taxon>
        <taxon>Bacillota</taxon>
        <taxon>Bacilli</taxon>
        <taxon>Bacillales</taxon>
        <taxon>Bacillaceae</taxon>
        <taxon>Halobacillus</taxon>
    </lineage>
</organism>
<dbReference type="KEGG" id="hmn:HM131_13790"/>
<dbReference type="AlphaFoldDB" id="A0A1W5ZX26"/>
<reference evidence="1 2" key="1">
    <citation type="submission" date="2017-04" db="EMBL/GenBank/DDBJ databases">
        <title>The whole genome sequencing and assembly of Halobacillus mangrovi strain.</title>
        <authorList>
            <person name="Lee S.-J."/>
            <person name="Park M.-K."/>
            <person name="Kim J.-Y."/>
            <person name="Lee Y.-J."/>
            <person name="Yi H."/>
            <person name="Bahn Y.-S."/>
            <person name="Kim J.F."/>
            <person name="Lee D.-W."/>
        </authorList>
    </citation>
    <scope>NUCLEOTIDE SEQUENCE [LARGE SCALE GENOMIC DNA]</scope>
    <source>
        <strain evidence="1 2">KTB 131</strain>
    </source>
</reference>